<comment type="caution">
    <text evidence="5">The sequence shown here is derived from an EMBL/GenBank/DDBJ whole genome shotgun (WGS) entry which is preliminary data.</text>
</comment>
<feature type="compositionally biased region" description="Low complexity" evidence="3">
    <location>
        <begin position="349"/>
        <end position="368"/>
    </location>
</feature>
<keyword evidence="2" id="KW-0159">Chromosome partition</keyword>
<dbReference type="NCBIfam" id="TIGR00180">
    <property type="entry name" value="parB_part"/>
    <property type="match status" value="1"/>
</dbReference>
<gene>
    <name evidence="5" type="ORF">AB0E89_22805</name>
</gene>
<dbReference type="PANTHER" id="PTHR33375:SF1">
    <property type="entry name" value="CHROMOSOME-PARTITIONING PROTEIN PARB-RELATED"/>
    <property type="match status" value="1"/>
</dbReference>
<accession>A0ABV2ZLB4</accession>
<evidence type="ECO:0000256" key="2">
    <source>
        <dbReference type="ARBA" id="ARBA00022829"/>
    </source>
</evidence>
<evidence type="ECO:0000256" key="3">
    <source>
        <dbReference type="SAM" id="MobiDB-lite"/>
    </source>
</evidence>
<dbReference type="InterPro" id="IPR041468">
    <property type="entry name" value="HTH_ParB/Spo0J"/>
</dbReference>
<dbReference type="InterPro" id="IPR050336">
    <property type="entry name" value="Chromosome_partition/occlusion"/>
</dbReference>
<dbReference type="Gene3D" id="3.90.1530.30">
    <property type="match status" value="1"/>
</dbReference>
<dbReference type="SMART" id="SM00470">
    <property type="entry name" value="ParB"/>
    <property type="match status" value="1"/>
</dbReference>
<dbReference type="PANTHER" id="PTHR33375">
    <property type="entry name" value="CHROMOSOME-PARTITIONING PROTEIN PARB-RELATED"/>
    <property type="match status" value="1"/>
</dbReference>
<dbReference type="Gene3D" id="1.10.10.2830">
    <property type="match status" value="1"/>
</dbReference>
<name>A0ABV2ZLB4_9ACTN</name>
<evidence type="ECO:0000256" key="1">
    <source>
        <dbReference type="ARBA" id="ARBA00006295"/>
    </source>
</evidence>
<sequence>MTIQSLAISEIHRNERQPREFFEPNALQELAESIKRFGLMQPIEVRRDADGYEIVAGERRWRAHELAELTHVKCIVTDDDMSVLERFKRSVAENINRADMTPMEEAKAFRRILDEEGDAEVGAVAKEFGKSTHYVNLRLALLDLTEEVQQHVNSGAIGTQAAVQIAALTPGNQAAVMKKWAKGAFAGDNELVHFAFALRQQQGQTVTMIVEDMAPEEREERQRERATTRKNIDRIEQVLGLLEDLGKADPMKLALALEGEVGKRMEQMGRVADAVQKARWNLRQAKAHAEAREIVLNPDAEHKSLAAPAKPQVPAEPAAQAEHQAPAKPVAPKPQTPAKRVVASKSRTPKPQAPAKKAAAKPAAPAAV</sequence>
<keyword evidence="6" id="KW-1185">Reference proteome</keyword>
<evidence type="ECO:0000259" key="4">
    <source>
        <dbReference type="SMART" id="SM00470"/>
    </source>
</evidence>
<evidence type="ECO:0000313" key="5">
    <source>
        <dbReference type="EMBL" id="MEU3783340.1"/>
    </source>
</evidence>
<feature type="domain" description="ParB-like N-terminal" evidence="4">
    <location>
        <begin position="4"/>
        <end position="95"/>
    </location>
</feature>
<protein>
    <submittedName>
        <fullName evidence="5">ParB/RepB/Spo0J family partition protein</fullName>
    </submittedName>
</protein>
<dbReference type="InterPro" id="IPR036086">
    <property type="entry name" value="ParB/Sulfiredoxin_sf"/>
</dbReference>
<dbReference type="Pfam" id="PF02195">
    <property type="entry name" value="ParB_N"/>
    <property type="match status" value="1"/>
</dbReference>
<organism evidence="5 6">
    <name type="scientific">Streptomyces sp. 900129855</name>
    <dbReference type="NCBI Taxonomy" id="3155129"/>
    <lineage>
        <taxon>Bacteria</taxon>
        <taxon>Bacillati</taxon>
        <taxon>Actinomycetota</taxon>
        <taxon>Actinomycetes</taxon>
        <taxon>Kitasatosporales</taxon>
        <taxon>Streptomycetaceae</taxon>
        <taxon>Streptomyces</taxon>
    </lineage>
</organism>
<dbReference type="InterPro" id="IPR004437">
    <property type="entry name" value="ParB/RepB/Spo0J"/>
</dbReference>
<reference evidence="5 6" key="1">
    <citation type="submission" date="2024-06" db="EMBL/GenBank/DDBJ databases">
        <title>The Natural Products Discovery Center: Release of the First 8490 Sequenced Strains for Exploring Actinobacteria Biosynthetic Diversity.</title>
        <authorList>
            <person name="Kalkreuter E."/>
            <person name="Kautsar S.A."/>
            <person name="Yang D."/>
            <person name="Bader C.D."/>
            <person name="Teijaro C.N."/>
            <person name="Fluegel L."/>
            <person name="Davis C.M."/>
            <person name="Simpson J.R."/>
            <person name="Lauterbach L."/>
            <person name="Steele A.D."/>
            <person name="Gui C."/>
            <person name="Meng S."/>
            <person name="Li G."/>
            <person name="Viehrig K."/>
            <person name="Ye F."/>
            <person name="Su P."/>
            <person name="Kiefer A.F."/>
            <person name="Nichols A."/>
            <person name="Cepeda A.J."/>
            <person name="Yan W."/>
            <person name="Fan B."/>
            <person name="Jiang Y."/>
            <person name="Adhikari A."/>
            <person name="Zheng C.-J."/>
            <person name="Schuster L."/>
            <person name="Cowan T.M."/>
            <person name="Smanski M.J."/>
            <person name="Chevrette M.G."/>
            <person name="De Carvalho L.P.S."/>
            <person name="Shen B."/>
        </authorList>
    </citation>
    <scope>NUCLEOTIDE SEQUENCE [LARGE SCALE GENOMIC DNA]</scope>
    <source>
        <strain evidence="5 6">NPDC033843</strain>
    </source>
</reference>
<dbReference type="CDD" id="cd16393">
    <property type="entry name" value="SPO0J_N"/>
    <property type="match status" value="1"/>
</dbReference>
<proteinExistence type="inferred from homology"/>
<dbReference type="RefSeq" id="WP_334578211.1">
    <property type="nucleotide sequence ID" value="NZ_JBEZVE010000012.1"/>
</dbReference>
<feature type="region of interest" description="Disordered" evidence="3">
    <location>
        <begin position="304"/>
        <end position="368"/>
    </location>
</feature>
<comment type="similarity">
    <text evidence="1">Belongs to the ParB family.</text>
</comment>
<evidence type="ECO:0000313" key="6">
    <source>
        <dbReference type="Proteomes" id="UP001550739"/>
    </source>
</evidence>
<dbReference type="InterPro" id="IPR003115">
    <property type="entry name" value="ParB_N"/>
</dbReference>
<dbReference type="EMBL" id="JBEZVE010000012">
    <property type="protein sequence ID" value="MEU3783340.1"/>
    <property type="molecule type" value="Genomic_DNA"/>
</dbReference>
<dbReference type="Pfam" id="PF17762">
    <property type="entry name" value="HTH_ParB"/>
    <property type="match status" value="1"/>
</dbReference>
<dbReference type="Proteomes" id="UP001550739">
    <property type="component" value="Unassembled WGS sequence"/>
</dbReference>
<dbReference type="SUPFAM" id="SSF110849">
    <property type="entry name" value="ParB/Sulfiredoxin"/>
    <property type="match status" value="1"/>
</dbReference>
<feature type="compositionally biased region" description="Low complexity" evidence="3">
    <location>
        <begin position="306"/>
        <end position="328"/>
    </location>
</feature>